<gene>
    <name evidence="2" type="ORF">M9R32_05585</name>
</gene>
<evidence type="ECO:0000313" key="2">
    <source>
        <dbReference type="EMBL" id="MCZ8536654.1"/>
    </source>
</evidence>
<dbReference type="InterPro" id="IPR011528">
    <property type="entry name" value="NERD"/>
</dbReference>
<dbReference type="Pfam" id="PF08378">
    <property type="entry name" value="NERD"/>
    <property type="match status" value="1"/>
</dbReference>
<reference evidence="2" key="1">
    <citation type="submission" date="2022-05" db="EMBL/GenBank/DDBJ databases">
        <authorList>
            <person name="Colautti A."/>
            <person name="Iacumin L."/>
        </authorList>
    </citation>
    <scope>NUCLEOTIDE SEQUENCE</scope>
    <source>
        <strain evidence="2">SK 55</strain>
    </source>
</reference>
<name>A0A9X3RD44_9BACL</name>
<proteinExistence type="predicted"/>
<protein>
    <submittedName>
        <fullName evidence="2">NERD domain-containing protein</fullName>
    </submittedName>
</protein>
<organism evidence="2 3">
    <name type="scientific">Paenisporosarcina quisquiliarum</name>
    <dbReference type="NCBI Taxonomy" id="365346"/>
    <lineage>
        <taxon>Bacteria</taxon>
        <taxon>Bacillati</taxon>
        <taxon>Bacillota</taxon>
        <taxon>Bacilli</taxon>
        <taxon>Bacillales</taxon>
        <taxon>Caryophanaceae</taxon>
        <taxon>Paenisporosarcina</taxon>
    </lineage>
</organism>
<dbReference type="EMBL" id="JAMKBJ010000003">
    <property type="protein sequence ID" value="MCZ8536654.1"/>
    <property type="molecule type" value="Genomic_DNA"/>
</dbReference>
<accession>A0A9X3RD44</accession>
<dbReference type="PROSITE" id="PS50965">
    <property type="entry name" value="NERD"/>
    <property type="match status" value="1"/>
</dbReference>
<sequence length="328" mass="38052">MIFIQLKREMPKSLFALRRLIRRISINHPQHNSIHQELYNSNAGYSGEKYIDSVLKNIHFPIPHSIFPNFRLCEKNIPSSQIDILVFTPAYALVIEVKNWSGSISFQQTGQTIQTKDSIVRSMDCPIVQAEYYKENLKDWFHLKGINHPVHRVVIFPYASTILLGAEGRGVHFAKELPQIIRNLNKLPLLMNSNEFNSLSKKLIDVNKSFKRNTLCQQYGILPSELTQGVYCSHCDIQLYKKNSRHYVCPSCSIVSENPVKETMIDWFTLFDSHVTNKDVRLLSGILDSYRVQYYMKLSGFPFTGRNKGRVYHVNEYEKLLFLSNNTK</sequence>
<dbReference type="RefSeq" id="WP_269925748.1">
    <property type="nucleotide sequence ID" value="NZ_JAMKBJ010000003.1"/>
</dbReference>
<comment type="caution">
    <text evidence="2">The sequence shown here is derived from an EMBL/GenBank/DDBJ whole genome shotgun (WGS) entry which is preliminary data.</text>
</comment>
<dbReference type="Proteomes" id="UP001152173">
    <property type="component" value="Unassembled WGS sequence"/>
</dbReference>
<keyword evidence="3" id="KW-1185">Reference proteome</keyword>
<dbReference type="AlphaFoldDB" id="A0A9X3RD44"/>
<evidence type="ECO:0000259" key="1">
    <source>
        <dbReference type="PROSITE" id="PS50965"/>
    </source>
</evidence>
<evidence type="ECO:0000313" key="3">
    <source>
        <dbReference type="Proteomes" id="UP001152173"/>
    </source>
</evidence>
<feature type="domain" description="NERD" evidence="1">
    <location>
        <begin position="43"/>
        <end position="160"/>
    </location>
</feature>